<proteinExistence type="predicted"/>
<dbReference type="Proteomes" id="UP000008694">
    <property type="component" value="Unassembled WGS sequence"/>
</dbReference>
<dbReference type="HOGENOM" id="CLU_2430074_0_0_1"/>
<dbReference type="AlphaFoldDB" id="D7MBZ2"/>
<feature type="compositionally biased region" description="Basic and acidic residues" evidence="1">
    <location>
        <begin position="60"/>
        <end position="70"/>
    </location>
</feature>
<dbReference type="Gramene" id="Al_scaffold_0007_2465">
    <property type="protein sequence ID" value="Al_scaffold_0007_2465"/>
    <property type="gene ID" value="Al_scaffold_0007_2465"/>
</dbReference>
<protein>
    <submittedName>
        <fullName evidence="2">Predicted protein</fullName>
    </submittedName>
</protein>
<dbReference type="STRING" id="81972.D7MBZ2"/>
<name>D7MBZ2_ARALL</name>
<keyword evidence="3" id="KW-1185">Reference proteome</keyword>
<evidence type="ECO:0000256" key="1">
    <source>
        <dbReference type="SAM" id="MobiDB-lite"/>
    </source>
</evidence>
<reference evidence="3" key="1">
    <citation type="journal article" date="2011" name="Nat. Genet.">
        <title>The Arabidopsis lyrata genome sequence and the basis of rapid genome size change.</title>
        <authorList>
            <person name="Hu T.T."/>
            <person name="Pattyn P."/>
            <person name="Bakker E.G."/>
            <person name="Cao J."/>
            <person name="Cheng J.-F."/>
            <person name="Clark R.M."/>
            <person name="Fahlgren N."/>
            <person name="Fawcett J.A."/>
            <person name="Grimwood J."/>
            <person name="Gundlach H."/>
            <person name="Haberer G."/>
            <person name="Hollister J.D."/>
            <person name="Ossowski S."/>
            <person name="Ottilar R.P."/>
            <person name="Salamov A.A."/>
            <person name="Schneeberger K."/>
            <person name="Spannagl M."/>
            <person name="Wang X."/>
            <person name="Yang L."/>
            <person name="Nasrallah M.E."/>
            <person name="Bergelson J."/>
            <person name="Carrington J.C."/>
            <person name="Gaut B.S."/>
            <person name="Schmutz J."/>
            <person name="Mayer K.F.X."/>
            <person name="Van de Peer Y."/>
            <person name="Grigoriev I.V."/>
            <person name="Nordborg M."/>
            <person name="Weigel D."/>
            <person name="Guo Y.-L."/>
        </authorList>
    </citation>
    <scope>NUCLEOTIDE SEQUENCE [LARGE SCALE GENOMIC DNA]</scope>
    <source>
        <strain evidence="3">cv. MN47</strain>
    </source>
</reference>
<dbReference type="EMBL" id="GL348719">
    <property type="protein sequence ID" value="EFH44325.1"/>
    <property type="molecule type" value="Genomic_DNA"/>
</dbReference>
<feature type="region of interest" description="Disordered" evidence="1">
    <location>
        <begin position="60"/>
        <end position="91"/>
    </location>
</feature>
<evidence type="ECO:0000313" key="3">
    <source>
        <dbReference type="Proteomes" id="UP000008694"/>
    </source>
</evidence>
<sequence>MNIVLGNPWTQQEERSISRNYVTTTQFAHKDFIRQFKMRSTLFDMVPYEVTEVMMESHELQAENDSRLETQMHGTDSVPEPSILEPMSVNP</sequence>
<gene>
    <name evidence="2" type="ORF">ARALYDRAFT_658410</name>
</gene>
<accession>D7MBZ2</accession>
<organism evidence="3">
    <name type="scientific">Arabidopsis lyrata subsp. lyrata</name>
    <name type="common">Lyre-leaved rock-cress</name>
    <dbReference type="NCBI Taxonomy" id="81972"/>
    <lineage>
        <taxon>Eukaryota</taxon>
        <taxon>Viridiplantae</taxon>
        <taxon>Streptophyta</taxon>
        <taxon>Embryophyta</taxon>
        <taxon>Tracheophyta</taxon>
        <taxon>Spermatophyta</taxon>
        <taxon>Magnoliopsida</taxon>
        <taxon>eudicotyledons</taxon>
        <taxon>Gunneridae</taxon>
        <taxon>Pentapetalae</taxon>
        <taxon>rosids</taxon>
        <taxon>malvids</taxon>
        <taxon>Brassicales</taxon>
        <taxon>Brassicaceae</taxon>
        <taxon>Camelineae</taxon>
        <taxon>Arabidopsis</taxon>
    </lineage>
</organism>
<evidence type="ECO:0000313" key="2">
    <source>
        <dbReference type="EMBL" id="EFH44325.1"/>
    </source>
</evidence>